<evidence type="ECO:0008006" key="4">
    <source>
        <dbReference type="Google" id="ProtNLM"/>
    </source>
</evidence>
<dbReference type="Proteomes" id="UP000799436">
    <property type="component" value="Unassembled WGS sequence"/>
</dbReference>
<feature type="signal peptide" evidence="1">
    <location>
        <begin position="1"/>
        <end position="20"/>
    </location>
</feature>
<gene>
    <name evidence="2" type="ORF">EJ03DRAFT_82556</name>
</gene>
<dbReference type="OrthoDB" id="10290891at2759"/>
<keyword evidence="1" id="KW-0732">Signal</keyword>
<reference evidence="2" key="1">
    <citation type="journal article" date="2020" name="Stud. Mycol.">
        <title>101 Dothideomycetes genomes: a test case for predicting lifestyles and emergence of pathogens.</title>
        <authorList>
            <person name="Haridas S."/>
            <person name="Albert R."/>
            <person name="Binder M."/>
            <person name="Bloem J."/>
            <person name="Labutti K."/>
            <person name="Salamov A."/>
            <person name="Andreopoulos B."/>
            <person name="Baker S."/>
            <person name="Barry K."/>
            <person name="Bills G."/>
            <person name="Bluhm B."/>
            <person name="Cannon C."/>
            <person name="Castanera R."/>
            <person name="Culley D."/>
            <person name="Daum C."/>
            <person name="Ezra D."/>
            <person name="Gonzalez J."/>
            <person name="Henrissat B."/>
            <person name="Kuo A."/>
            <person name="Liang C."/>
            <person name="Lipzen A."/>
            <person name="Lutzoni F."/>
            <person name="Magnuson J."/>
            <person name="Mondo S."/>
            <person name="Nolan M."/>
            <person name="Ohm R."/>
            <person name="Pangilinan J."/>
            <person name="Park H.-J."/>
            <person name="Ramirez L."/>
            <person name="Alfaro M."/>
            <person name="Sun H."/>
            <person name="Tritt A."/>
            <person name="Yoshinaga Y."/>
            <person name="Zwiers L.-H."/>
            <person name="Turgeon B."/>
            <person name="Goodwin S."/>
            <person name="Spatafora J."/>
            <person name="Crous P."/>
            <person name="Grigoriev I."/>
        </authorList>
    </citation>
    <scope>NUCLEOTIDE SEQUENCE</scope>
    <source>
        <strain evidence="2">CBS 116005</strain>
    </source>
</reference>
<accession>A0A6G1LAT9</accession>
<name>A0A6G1LAT9_9PEZI</name>
<keyword evidence="3" id="KW-1185">Reference proteome</keyword>
<feature type="chain" id="PRO_5026339468" description="Extracellular membrane protein CFEM domain-containing protein" evidence="1">
    <location>
        <begin position="21"/>
        <end position="131"/>
    </location>
</feature>
<organism evidence="2 3">
    <name type="scientific">Teratosphaeria nubilosa</name>
    <dbReference type="NCBI Taxonomy" id="161662"/>
    <lineage>
        <taxon>Eukaryota</taxon>
        <taxon>Fungi</taxon>
        <taxon>Dikarya</taxon>
        <taxon>Ascomycota</taxon>
        <taxon>Pezizomycotina</taxon>
        <taxon>Dothideomycetes</taxon>
        <taxon>Dothideomycetidae</taxon>
        <taxon>Mycosphaerellales</taxon>
        <taxon>Teratosphaeriaceae</taxon>
        <taxon>Teratosphaeria</taxon>
    </lineage>
</organism>
<evidence type="ECO:0000313" key="2">
    <source>
        <dbReference type="EMBL" id="KAF2769965.1"/>
    </source>
</evidence>
<evidence type="ECO:0000256" key="1">
    <source>
        <dbReference type="SAM" id="SignalP"/>
    </source>
</evidence>
<protein>
    <recommendedName>
        <fullName evidence="4">Extracellular membrane protein CFEM domain-containing protein</fullName>
    </recommendedName>
</protein>
<proteinExistence type="predicted"/>
<evidence type="ECO:0000313" key="3">
    <source>
        <dbReference type="Proteomes" id="UP000799436"/>
    </source>
</evidence>
<dbReference type="AlphaFoldDB" id="A0A6G1LAT9"/>
<dbReference type="EMBL" id="ML995829">
    <property type="protein sequence ID" value="KAF2769965.1"/>
    <property type="molecule type" value="Genomic_DNA"/>
</dbReference>
<sequence length="131" mass="14703">MHLPLLFTVTVWLLAPSAHGQDLDDTLDARGVGCQDDIVKFCQCVDVASRFATPIYNKERTRAACKAYPVREGTPQFTFDEHIDLCWDKIGVKGKHRPFCGDVFANRCGVEIEDRTFGSCADKPNDPQFVH</sequence>